<reference evidence="2" key="1">
    <citation type="submission" date="2020-07" db="EMBL/GenBank/DDBJ databases">
        <title>The High-quality genome of the commercially important snow crab, Chionoecetes opilio.</title>
        <authorList>
            <person name="Jeong J.-H."/>
            <person name="Ryu S."/>
        </authorList>
    </citation>
    <scope>NUCLEOTIDE SEQUENCE</scope>
    <source>
        <strain evidence="2">MADBK_172401_WGS</strain>
        <tissue evidence="2">Digestive gland</tissue>
    </source>
</reference>
<feature type="compositionally biased region" description="Polar residues" evidence="1">
    <location>
        <begin position="141"/>
        <end position="171"/>
    </location>
</feature>
<proteinExistence type="predicted"/>
<gene>
    <name evidence="2" type="ORF">GWK47_016296</name>
</gene>
<protein>
    <submittedName>
        <fullName evidence="2">Uncharacterized protein</fullName>
    </submittedName>
</protein>
<dbReference type="AlphaFoldDB" id="A0A8J5CHW5"/>
<accession>A0A8J5CHW5</accession>
<evidence type="ECO:0000256" key="1">
    <source>
        <dbReference type="SAM" id="MobiDB-lite"/>
    </source>
</evidence>
<dbReference type="OrthoDB" id="6776451at2759"/>
<sequence length="233" mass="24958">MWCPPQGPTWLGQHSHEVGDDCPRGAATFAKLTLLFLGHLHLTPLPERAGEVLQVPAIQPNLQELGGEHSVRCGVCTLNHPTEDCIGRHKAKEAPPQSVRIGGRKHHAWNLSVLRGFAGCLSLACSNSFRPHGGKHRHQKTSGQPNINNSGNTASSLCSPTSQASLGQGHQTAFPLVPRDPTPVRGSGGRESEAQLTLSVEEAATINPRRISLPHCLNGRLGPGPRPPHRKTP</sequence>
<evidence type="ECO:0000313" key="3">
    <source>
        <dbReference type="Proteomes" id="UP000770661"/>
    </source>
</evidence>
<evidence type="ECO:0000313" key="2">
    <source>
        <dbReference type="EMBL" id="KAG0713401.1"/>
    </source>
</evidence>
<organism evidence="2 3">
    <name type="scientific">Chionoecetes opilio</name>
    <name type="common">Atlantic snow crab</name>
    <name type="synonym">Cancer opilio</name>
    <dbReference type="NCBI Taxonomy" id="41210"/>
    <lineage>
        <taxon>Eukaryota</taxon>
        <taxon>Metazoa</taxon>
        <taxon>Ecdysozoa</taxon>
        <taxon>Arthropoda</taxon>
        <taxon>Crustacea</taxon>
        <taxon>Multicrustacea</taxon>
        <taxon>Malacostraca</taxon>
        <taxon>Eumalacostraca</taxon>
        <taxon>Eucarida</taxon>
        <taxon>Decapoda</taxon>
        <taxon>Pleocyemata</taxon>
        <taxon>Brachyura</taxon>
        <taxon>Eubrachyura</taxon>
        <taxon>Majoidea</taxon>
        <taxon>Majidae</taxon>
        <taxon>Chionoecetes</taxon>
    </lineage>
</organism>
<feature type="region of interest" description="Disordered" evidence="1">
    <location>
        <begin position="211"/>
        <end position="233"/>
    </location>
</feature>
<feature type="region of interest" description="Disordered" evidence="1">
    <location>
        <begin position="132"/>
        <end position="196"/>
    </location>
</feature>
<dbReference type="EMBL" id="JACEEZ010021514">
    <property type="protein sequence ID" value="KAG0713401.1"/>
    <property type="molecule type" value="Genomic_DNA"/>
</dbReference>
<comment type="caution">
    <text evidence="2">The sequence shown here is derived from an EMBL/GenBank/DDBJ whole genome shotgun (WGS) entry which is preliminary data.</text>
</comment>
<keyword evidence="3" id="KW-1185">Reference proteome</keyword>
<dbReference type="Proteomes" id="UP000770661">
    <property type="component" value="Unassembled WGS sequence"/>
</dbReference>
<name>A0A8J5CHW5_CHIOP</name>